<keyword evidence="2" id="KW-0106">Calcium</keyword>
<protein>
    <submittedName>
        <fullName evidence="4">Caltractin</fullName>
    </submittedName>
</protein>
<evidence type="ECO:0000259" key="3">
    <source>
        <dbReference type="PROSITE" id="PS50222"/>
    </source>
</evidence>
<keyword evidence="1" id="KW-0677">Repeat</keyword>
<accession>A0A5J4YU07</accession>
<comment type="caution">
    <text evidence="4">The sequence shown here is derived from an EMBL/GenBank/DDBJ whole genome shotgun (WGS) entry which is preliminary data.</text>
</comment>
<gene>
    <name evidence="4" type="ORF">FVE85_4159</name>
</gene>
<evidence type="ECO:0000313" key="4">
    <source>
        <dbReference type="EMBL" id="KAA8494184.1"/>
    </source>
</evidence>
<dbReference type="PROSITE" id="PS50222">
    <property type="entry name" value="EF_HAND_2"/>
    <property type="match status" value="3"/>
</dbReference>
<feature type="domain" description="EF-hand" evidence="3">
    <location>
        <begin position="160"/>
        <end position="195"/>
    </location>
</feature>
<evidence type="ECO:0000256" key="1">
    <source>
        <dbReference type="ARBA" id="ARBA00022737"/>
    </source>
</evidence>
<name>A0A5J4YU07_PORPP</name>
<sequence>MVTSKLGVAFFGERRGAGNDGLGPVSMSGPASLGGAAGGAQKVAYKDKLTDEQVEEIQESFYIFEKEDKGLDQKNLKNAMKALGFDPSREELRQLMIICDPDKDGWVEIQEFTEMMAYQVSERALNQELRIAFSLFDRGEKGSIALNDLRAVVQHLGEDLDDDALVRMIQAADTDGDGEVSEQEYLAVIKKSNFF</sequence>
<feature type="domain" description="EF-hand" evidence="3">
    <location>
        <begin position="87"/>
        <end position="122"/>
    </location>
</feature>
<dbReference type="PROSITE" id="PS00018">
    <property type="entry name" value="EF_HAND_1"/>
    <property type="match status" value="2"/>
</dbReference>
<dbReference type="Gene3D" id="1.10.238.10">
    <property type="entry name" value="EF-hand"/>
    <property type="match status" value="2"/>
</dbReference>
<dbReference type="GO" id="GO:0016460">
    <property type="term" value="C:myosin II complex"/>
    <property type="evidence" value="ECO:0007669"/>
    <property type="project" value="TreeGrafter"/>
</dbReference>
<dbReference type="InterPro" id="IPR018247">
    <property type="entry name" value="EF_Hand_1_Ca_BS"/>
</dbReference>
<dbReference type="EMBL" id="VRMN01000005">
    <property type="protein sequence ID" value="KAA8494184.1"/>
    <property type="molecule type" value="Genomic_DNA"/>
</dbReference>
<organism evidence="4 5">
    <name type="scientific">Porphyridium purpureum</name>
    <name type="common">Red alga</name>
    <name type="synonym">Porphyridium cruentum</name>
    <dbReference type="NCBI Taxonomy" id="35688"/>
    <lineage>
        <taxon>Eukaryota</taxon>
        <taxon>Rhodophyta</taxon>
        <taxon>Bangiophyceae</taxon>
        <taxon>Porphyridiales</taxon>
        <taxon>Porphyridiaceae</taxon>
        <taxon>Porphyridium</taxon>
    </lineage>
</organism>
<proteinExistence type="predicted"/>
<evidence type="ECO:0000256" key="2">
    <source>
        <dbReference type="ARBA" id="ARBA00022837"/>
    </source>
</evidence>
<feature type="domain" description="EF-hand" evidence="3">
    <location>
        <begin position="124"/>
        <end position="159"/>
    </location>
</feature>
<dbReference type="PANTHER" id="PTHR23048">
    <property type="entry name" value="MYOSIN LIGHT CHAIN 1, 3"/>
    <property type="match status" value="1"/>
</dbReference>
<dbReference type="OrthoDB" id="26525at2759"/>
<dbReference type="InterPro" id="IPR011992">
    <property type="entry name" value="EF-hand-dom_pair"/>
</dbReference>
<dbReference type="Pfam" id="PF13499">
    <property type="entry name" value="EF-hand_7"/>
    <property type="match status" value="2"/>
</dbReference>
<dbReference type="CDD" id="cd00051">
    <property type="entry name" value="EFh"/>
    <property type="match status" value="2"/>
</dbReference>
<dbReference type="Proteomes" id="UP000324585">
    <property type="component" value="Unassembled WGS sequence"/>
</dbReference>
<dbReference type="AlphaFoldDB" id="A0A5J4YU07"/>
<evidence type="ECO:0000313" key="5">
    <source>
        <dbReference type="Proteomes" id="UP000324585"/>
    </source>
</evidence>
<keyword evidence="5" id="KW-1185">Reference proteome</keyword>
<dbReference type="OMA" id="EIMTAKM"/>
<dbReference type="PANTHER" id="PTHR23048:SF59">
    <property type="entry name" value="EF-HAND SUPERFAMILY PROTEIN"/>
    <property type="match status" value="1"/>
</dbReference>
<dbReference type="FunFam" id="1.10.238.10:FF:000001">
    <property type="entry name" value="Calmodulin 1"/>
    <property type="match status" value="1"/>
</dbReference>
<dbReference type="InterPro" id="IPR050230">
    <property type="entry name" value="CALM/Myosin/TropC-like"/>
</dbReference>
<dbReference type="GO" id="GO:0005509">
    <property type="term" value="F:calcium ion binding"/>
    <property type="evidence" value="ECO:0007669"/>
    <property type="project" value="InterPro"/>
</dbReference>
<dbReference type="SUPFAM" id="SSF47473">
    <property type="entry name" value="EF-hand"/>
    <property type="match status" value="1"/>
</dbReference>
<dbReference type="SMART" id="SM00054">
    <property type="entry name" value="EFh"/>
    <property type="match status" value="3"/>
</dbReference>
<reference evidence="5" key="1">
    <citation type="journal article" date="2019" name="Nat. Commun.">
        <title>Expansion of phycobilisome linker gene families in mesophilic red algae.</title>
        <authorList>
            <person name="Lee J."/>
            <person name="Kim D."/>
            <person name="Bhattacharya D."/>
            <person name="Yoon H.S."/>
        </authorList>
    </citation>
    <scope>NUCLEOTIDE SEQUENCE [LARGE SCALE GENOMIC DNA]</scope>
    <source>
        <strain evidence="5">CCMP 1328</strain>
    </source>
</reference>
<dbReference type="InterPro" id="IPR002048">
    <property type="entry name" value="EF_hand_dom"/>
</dbReference>